<organism evidence="1 2">
    <name type="scientific">Flavobacterium xinjiangense</name>
    <dbReference type="NCBI Taxonomy" id="178356"/>
    <lineage>
        <taxon>Bacteria</taxon>
        <taxon>Pseudomonadati</taxon>
        <taxon>Bacteroidota</taxon>
        <taxon>Flavobacteriia</taxon>
        <taxon>Flavobacteriales</taxon>
        <taxon>Flavobacteriaceae</taxon>
        <taxon>Flavobacterium</taxon>
    </lineage>
</organism>
<gene>
    <name evidence="1" type="ORF">SAMN05216269_11017</name>
</gene>
<protein>
    <submittedName>
        <fullName evidence="1">Uncharacterized protein</fullName>
    </submittedName>
</protein>
<reference evidence="2" key="1">
    <citation type="submission" date="2016-11" db="EMBL/GenBank/DDBJ databases">
        <authorList>
            <person name="Varghese N."/>
            <person name="Submissions S."/>
        </authorList>
    </citation>
    <scope>NUCLEOTIDE SEQUENCE [LARGE SCALE GENOMIC DNA]</scope>
    <source>
        <strain evidence="2">CGMCC 1.2749</strain>
    </source>
</reference>
<dbReference type="STRING" id="178356.SAMN05216269_11017"/>
<keyword evidence="2" id="KW-1185">Reference proteome</keyword>
<sequence>MILSKKEQKLREFCIEENLELYRNELEIIFNEIEVAGCIISAGTDEHSSQHIFEKDGCRIRISLQK</sequence>
<dbReference type="RefSeq" id="WP_073209821.1">
    <property type="nucleotide sequence ID" value="NZ_FRCL01000010.1"/>
</dbReference>
<dbReference type="AlphaFoldDB" id="A0A1M7N5L2"/>
<evidence type="ECO:0000313" key="2">
    <source>
        <dbReference type="Proteomes" id="UP000184092"/>
    </source>
</evidence>
<name>A0A1M7N5L2_9FLAO</name>
<evidence type="ECO:0000313" key="1">
    <source>
        <dbReference type="EMBL" id="SHM98725.1"/>
    </source>
</evidence>
<proteinExistence type="predicted"/>
<dbReference type="Proteomes" id="UP000184092">
    <property type="component" value="Unassembled WGS sequence"/>
</dbReference>
<accession>A0A1M7N5L2</accession>
<dbReference type="EMBL" id="FRCL01000010">
    <property type="protein sequence ID" value="SHM98725.1"/>
    <property type="molecule type" value="Genomic_DNA"/>
</dbReference>